<accession>A0A0Q3PRC1</accession>
<evidence type="ECO:0000313" key="2">
    <source>
        <dbReference type="EMBL" id="KQK78580.1"/>
    </source>
</evidence>
<feature type="compositionally biased region" description="Basic and acidic residues" evidence="1">
    <location>
        <begin position="96"/>
        <end position="105"/>
    </location>
</feature>
<sequence>MCIRDREQNLSGEEVTNDDDNEEEDKEDDNDNEEEEEEEEETEEEEEETEEEEAEGKVVQEGQTGMEKEEEIEGKYEKEKHSKTPDGEKSNNSTVETEKIEETTQKETIVQQEKGSTDNHTVNNSSENADDQVTGGIVGRTKFSLFKRKALKGQKNVSSKKEDESGKPLQNEEEEKDNIGGEDSKEYRFQYDTLAKL</sequence>
<dbReference type="STRING" id="12930.A0A0Q3PRC1"/>
<feature type="region of interest" description="Disordered" evidence="1">
    <location>
        <begin position="1"/>
        <end position="137"/>
    </location>
</feature>
<name>A0A0Q3PRC1_AMAAE</name>
<proteinExistence type="predicted"/>
<protein>
    <submittedName>
        <fullName evidence="2">Uncharacterized protein</fullName>
    </submittedName>
</protein>
<keyword evidence="3" id="KW-1185">Reference proteome</keyword>
<dbReference type="EMBL" id="LMAW01002650">
    <property type="protein sequence ID" value="KQK78580.1"/>
    <property type="molecule type" value="Genomic_DNA"/>
</dbReference>
<dbReference type="OrthoDB" id="9219155at2759"/>
<reference evidence="2 3" key="1">
    <citation type="submission" date="2015-10" db="EMBL/GenBank/DDBJ databases">
        <authorList>
            <person name="Gilbert D.G."/>
        </authorList>
    </citation>
    <scope>NUCLEOTIDE SEQUENCE [LARGE SCALE GENOMIC DNA]</scope>
    <source>
        <strain evidence="2">FVVF132</strain>
    </source>
</reference>
<feature type="compositionally biased region" description="Polar residues" evidence="1">
    <location>
        <begin position="118"/>
        <end position="127"/>
    </location>
</feature>
<evidence type="ECO:0000256" key="1">
    <source>
        <dbReference type="SAM" id="MobiDB-lite"/>
    </source>
</evidence>
<feature type="region of interest" description="Disordered" evidence="1">
    <location>
        <begin position="149"/>
        <end position="187"/>
    </location>
</feature>
<feature type="compositionally biased region" description="Acidic residues" evidence="1">
    <location>
        <begin position="15"/>
        <end position="54"/>
    </location>
</feature>
<gene>
    <name evidence="2" type="ORF">AAES_113623</name>
</gene>
<organism evidence="2 3">
    <name type="scientific">Amazona aestiva</name>
    <name type="common">Blue-fronted Amazon parrot</name>
    <dbReference type="NCBI Taxonomy" id="12930"/>
    <lineage>
        <taxon>Eukaryota</taxon>
        <taxon>Metazoa</taxon>
        <taxon>Chordata</taxon>
        <taxon>Craniata</taxon>
        <taxon>Vertebrata</taxon>
        <taxon>Euteleostomi</taxon>
        <taxon>Archelosauria</taxon>
        <taxon>Archosauria</taxon>
        <taxon>Dinosauria</taxon>
        <taxon>Saurischia</taxon>
        <taxon>Theropoda</taxon>
        <taxon>Coelurosauria</taxon>
        <taxon>Aves</taxon>
        <taxon>Neognathae</taxon>
        <taxon>Neoaves</taxon>
        <taxon>Telluraves</taxon>
        <taxon>Australaves</taxon>
        <taxon>Psittaciformes</taxon>
        <taxon>Psittacidae</taxon>
        <taxon>Amazona</taxon>
    </lineage>
</organism>
<feature type="compositionally biased region" description="Basic and acidic residues" evidence="1">
    <location>
        <begin position="177"/>
        <end position="187"/>
    </location>
</feature>
<comment type="caution">
    <text evidence="2">The sequence shown here is derived from an EMBL/GenBank/DDBJ whole genome shotgun (WGS) entry which is preliminary data.</text>
</comment>
<evidence type="ECO:0000313" key="3">
    <source>
        <dbReference type="Proteomes" id="UP000051836"/>
    </source>
</evidence>
<feature type="compositionally biased region" description="Basic and acidic residues" evidence="1">
    <location>
        <begin position="73"/>
        <end position="89"/>
    </location>
</feature>
<dbReference type="Proteomes" id="UP000051836">
    <property type="component" value="Unassembled WGS sequence"/>
</dbReference>
<dbReference type="AlphaFoldDB" id="A0A0Q3PRC1"/>